<comment type="caution">
    <text evidence="2">The sequence shown here is derived from an EMBL/GenBank/DDBJ whole genome shotgun (WGS) entry which is preliminary data.</text>
</comment>
<protein>
    <submittedName>
        <fullName evidence="2">Uncharacterized protein</fullName>
    </submittedName>
</protein>
<dbReference type="EMBL" id="CAUYUJ010018359">
    <property type="protein sequence ID" value="CAK0882968.1"/>
    <property type="molecule type" value="Genomic_DNA"/>
</dbReference>
<evidence type="ECO:0000313" key="3">
    <source>
        <dbReference type="Proteomes" id="UP001189429"/>
    </source>
</evidence>
<proteinExistence type="predicted"/>
<gene>
    <name evidence="2" type="ORF">PCOR1329_LOCUS65312</name>
</gene>
<accession>A0ABN9W9T3</accession>
<keyword evidence="3" id="KW-1185">Reference proteome</keyword>
<evidence type="ECO:0000313" key="2">
    <source>
        <dbReference type="EMBL" id="CAK0882968.1"/>
    </source>
</evidence>
<organism evidence="2 3">
    <name type="scientific">Prorocentrum cordatum</name>
    <dbReference type="NCBI Taxonomy" id="2364126"/>
    <lineage>
        <taxon>Eukaryota</taxon>
        <taxon>Sar</taxon>
        <taxon>Alveolata</taxon>
        <taxon>Dinophyceae</taxon>
        <taxon>Prorocentrales</taxon>
        <taxon>Prorocentraceae</taxon>
        <taxon>Prorocentrum</taxon>
    </lineage>
</organism>
<dbReference type="Proteomes" id="UP001189429">
    <property type="component" value="Unassembled WGS sequence"/>
</dbReference>
<evidence type="ECO:0000256" key="1">
    <source>
        <dbReference type="SAM" id="MobiDB-lite"/>
    </source>
</evidence>
<sequence length="131" mass="13579">MSNMYNNAWETARAVSAIATGSTGKEDKWGVMKTAAGRAAALISQAKDGESLLGELPPELAKFFGGGEDGDASKKLRQAKGRGKGKDTGPSWFCSCGFSNKGTNEVCGGWGPLGCKKPRPRLLAVAGQVTA</sequence>
<feature type="region of interest" description="Disordered" evidence="1">
    <location>
        <begin position="64"/>
        <end position="89"/>
    </location>
</feature>
<reference evidence="2" key="1">
    <citation type="submission" date="2023-10" db="EMBL/GenBank/DDBJ databases">
        <authorList>
            <person name="Chen Y."/>
            <person name="Shah S."/>
            <person name="Dougan E. K."/>
            <person name="Thang M."/>
            <person name="Chan C."/>
        </authorList>
    </citation>
    <scope>NUCLEOTIDE SEQUENCE [LARGE SCALE GENOMIC DNA]</scope>
</reference>
<name>A0ABN9W9T3_9DINO</name>